<evidence type="ECO:0000313" key="10">
    <source>
        <dbReference type="Proteomes" id="UP000311382"/>
    </source>
</evidence>
<keyword evidence="3 7" id="KW-0812">Transmembrane</keyword>
<evidence type="ECO:0000256" key="2">
    <source>
        <dbReference type="ARBA" id="ARBA00022448"/>
    </source>
</evidence>
<feature type="transmembrane region" description="Helical" evidence="7">
    <location>
        <begin position="216"/>
        <end position="238"/>
    </location>
</feature>
<dbReference type="AlphaFoldDB" id="A0A5C5FP33"/>
<dbReference type="PRINTS" id="PR01035">
    <property type="entry name" value="TCRTETA"/>
</dbReference>
<proteinExistence type="predicted"/>
<dbReference type="Pfam" id="PF07690">
    <property type="entry name" value="MFS_1"/>
    <property type="match status" value="1"/>
</dbReference>
<evidence type="ECO:0000256" key="3">
    <source>
        <dbReference type="ARBA" id="ARBA00022692"/>
    </source>
</evidence>
<feature type="transmembrane region" description="Helical" evidence="7">
    <location>
        <begin position="391"/>
        <end position="410"/>
    </location>
</feature>
<evidence type="ECO:0000256" key="6">
    <source>
        <dbReference type="SAM" id="MobiDB-lite"/>
    </source>
</evidence>
<feature type="domain" description="Major facilitator superfamily (MFS) profile" evidence="8">
    <location>
        <begin position="43"/>
        <end position="550"/>
    </location>
</feature>
<feature type="transmembrane region" description="Helical" evidence="7">
    <location>
        <begin position="523"/>
        <end position="545"/>
    </location>
</feature>
<dbReference type="PROSITE" id="PS50850">
    <property type="entry name" value="MFS"/>
    <property type="match status" value="1"/>
</dbReference>
<feature type="region of interest" description="Disordered" evidence="6">
    <location>
        <begin position="256"/>
        <end position="312"/>
    </location>
</feature>
<comment type="subcellular location">
    <subcellularLocation>
        <location evidence="1">Membrane</location>
        <topology evidence="1">Multi-pass membrane protein</topology>
    </subcellularLocation>
</comment>
<dbReference type="OrthoDB" id="419616at2759"/>
<accession>A0A5C5FP33</accession>
<dbReference type="InterPro" id="IPR036259">
    <property type="entry name" value="MFS_trans_sf"/>
</dbReference>
<dbReference type="Gene3D" id="1.20.1250.20">
    <property type="entry name" value="MFS general substrate transporter like domains"/>
    <property type="match status" value="1"/>
</dbReference>
<feature type="transmembrane region" description="Helical" evidence="7">
    <location>
        <begin position="44"/>
        <end position="66"/>
    </location>
</feature>
<dbReference type="InterPro" id="IPR001958">
    <property type="entry name" value="Tet-R_TetA/multi-R_MdtG-like"/>
</dbReference>
<keyword evidence="5 7" id="KW-0472">Membrane</keyword>
<evidence type="ECO:0000256" key="5">
    <source>
        <dbReference type="ARBA" id="ARBA00023136"/>
    </source>
</evidence>
<feature type="compositionally biased region" description="Basic residues" evidence="6">
    <location>
        <begin position="270"/>
        <end position="280"/>
    </location>
</feature>
<feature type="transmembrane region" description="Helical" evidence="7">
    <location>
        <begin position="115"/>
        <end position="133"/>
    </location>
</feature>
<organism evidence="9 10">
    <name type="scientific">Rhodotorula diobovata</name>
    <dbReference type="NCBI Taxonomy" id="5288"/>
    <lineage>
        <taxon>Eukaryota</taxon>
        <taxon>Fungi</taxon>
        <taxon>Dikarya</taxon>
        <taxon>Basidiomycota</taxon>
        <taxon>Pucciniomycotina</taxon>
        <taxon>Microbotryomycetes</taxon>
        <taxon>Sporidiobolales</taxon>
        <taxon>Sporidiobolaceae</taxon>
        <taxon>Rhodotorula</taxon>
    </lineage>
</organism>
<dbReference type="InterPro" id="IPR020846">
    <property type="entry name" value="MFS_dom"/>
</dbReference>
<gene>
    <name evidence="9" type="ORF">DMC30DRAFT_103195</name>
</gene>
<keyword evidence="4 7" id="KW-1133">Transmembrane helix</keyword>
<dbReference type="PANTHER" id="PTHR23504">
    <property type="entry name" value="MAJOR FACILITATOR SUPERFAMILY DOMAIN-CONTAINING PROTEIN 10"/>
    <property type="match status" value="1"/>
</dbReference>
<dbReference type="SUPFAM" id="SSF103473">
    <property type="entry name" value="MFS general substrate transporter"/>
    <property type="match status" value="1"/>
</dbReference>
<dbReference type="Proteomes" id="UP000311382">
    <property type="component" value="Unassembled WGS sequence"/>
</dbReference>
<sequence>MPSWSRRARPTGSTGSGQDERAPLLDQDEPVTVPKATPLPLKQVAVLCLMRFGEPIAFTLIFPFVAQSVADTGITKDPRKIGYYAGIIESLFALTTFSTVLAWGRLSDRIGRKPVLIIGLSGVTLSIVSFGLSRSFTGLVVSRCMGGALNGNVAVIKSVLGEITDESNQGRAFSFLPLAWSLGSVIGPLLGGYLSHPADNFPRLFGHSTFLRENPYVLPCLIGALFPFLGAVVGFLFLEETLASAANVAHPAAEAEAEAATSTVDDDARSRRKSTSRHGRFVAATSTTLPAPSEQRRRLEADDGTDSGYSTPAREASAARGLLSAEEVAAQGRARRAKAPGFREMFTKRVCAALMTYAMLALETVALDALLILFCYSPVSIGGLGFHEADIGTALSLSGLSAVGFQLLLFPPLQRRAGTVPLYRALMSLWPFVFALFPVMSWCARERGRDAVWSVLVVFLLLKSVANMSYACNMIAITDAAPSKRLLGSLNGFAQMASSLMRSIGPFCASSLFALSVSHHLLGGQLVFIVMVLVSVIGAVSTLALHEGGRASAGEDEE</sequence>
<feature type="transmembrane region" description="Helical" evidence="7">
    <location>
        <begin position="452"/>
        <end position="478"/>
    </location>
</feature>
<evidence type="ECO:0000256" key="1">
    <source>
        <dbReference type="ARBA" id="ARBA00004141"/>
    </source>
</evidence>
<dbReference type="InterPro" id="IPR011701">
    <property type="entry name" value="MFS"/>
</dbReference>
<dbReference type="PANTHER" id="PTHR23504:SF15">
    <property type="entry name" value="MAJOR FACILITATOR SUPERFAMILY (MFS) PROFILE DOMAIN-CONTAINING PROTEIN"/>
    <property type="match status" value="1"/>
</dbReference>
<keyword evidence="10" id="KW-1185">Reference proteome</keyword>
<evidence type="ECO:0000256" key="7">
    <source>
        <dbReference type="SAM" id="Phobius"/>
    </source>
</evidence>
<feature type="transmembrane region" description="Helical" evidence="7">
    <location>
        <begin position="422"/>
        <end position="440"/>
    </location>
</feature>
<evidence type="ECO:0000259" key="8">
    <source>
        <dbReference type="PROSITE" id="PS50850"/>
    </source>
</evidence>
<protein>
    <submittedName>
        <fullName evidence="9">Major facilitator superfamily domain-containing protein</fullName>
    </submittedName>
</protein>
<dbReference type="EMBL" id="SOZI01000190">
    <property type="protein sequence ID" value="TNY17581.1"/>
    <property type="molecule type" value="Genomic_DNA"/>
</dbReference>
<dbReference type="GO" id="GO:0016020">
    <property type="term" value="C:membrane"/>
    <property type="evidence" value="ECO:0007669"/>
    <property type="project" value="UniProtKB-SubCell"/>
</dbReference>
<name>A0A5C5FP33_9BASI</name>
<comment type="caution">
    <text evidence="9">The sequence shown here is derived from an EMBL/GenBank/DDBJ whole genome shotgun (WGS) entry which is preliminary data.</text>
</comment>
<feature type="transmembrane region" description="Helical" evidence="7">
    <location>
        <begin position="81"/>
        <end position="103"/>
    </location>
</feature>
<feature type="transmembrane region" description="Helical" evidence="7">
    <location>
        <begin position="172"/>
        <end position="196"/>
    </location>
</feature>
<reference evidence="9 10" key="1">
    <citation type="submission" date="2019-03" db="EMBL/GenBank/DDBJ databases">
        <title>Rhodosporidium diobovatum UCD-FST 08-225 genome sequencing, assembly, and annotation.</title>
        <authorList>
            <person name="Fakankun I.U."/>
            <person name="Fristensky B."/>
            <person name="Levin D.B."/>
        </authorList>
    </citation>
    <scope>NUCLEOTIDE SEQUENCE [LARGE SCALE GENOMIC DNA]</scope>
    <source>
        <strain evidence="9 10">UCD-FST 08-225</strain>
    </source>
</reference>
<keyword evidence="2" id="KW-0813">Transport</keyword>
<feature type="transmembrane region" description="Helical" evidence="7">
    <location>
        <begin position="352"/>
        <end position="379"/>
    </location>
</feature>
<evidence type="ECO:0000313" key="9">
    <source>
        <dbReference type="EMBL" id="TNY17581.1"/>
    </source>
</evidence>
<dbReference type="GO" id="GO:0022857">
    <property type="term" value="F:transmembrane transporter activity"/>
    <property type="evidence" value="ECO:0007669"/>
    <property type="project" value="InterPro"/>
</dbReference>
<evidence type="ECO:0000256" key="4">
    <source>
        <dbReference type="ARBA" id="ARBA00022989"/>
    </source>
</evidence>
<dbReference type="CDD" id="cd17330">
    <property type="entry name" value="MFS_SLC46_TetA_like"/>
    <property type="match status" value="1"/>
</dbReference>
<feature type="region of interest" description="Disordered" evidence="6">
    <location>
        <begin position="1"/>
        <end position="31"/>
    </location>
</feature>